<evidence type="ECO:0000313" key="2">
    <source>
        <dbReference type="EMBL" id="EHK23875.1"/>
    </source>
</evidence>
<dbReference type="RefSeq" id="XP_013958077.1">
    <property type="nucleotide sequence ID" value="XM_014102602.1"/>
</dbReference>
<dbReference type="EMBL" id="ABDF02000005">
    <property type="protein sequence ID" value="EHK23875.1"/>
    <property type="molecule type" value="Genomic_DNA"/>
</dbReference>
<dbReference type="AlphaFoldDB" id="G9MPS5"/>
<name>G9MPS5_HYPVG</name>
<keyword evidence="3" id="KW-1185">Reference proteome</keyword>
<dbReference type="GeneID" id="25791020"/>
<proteinExistence type="predicted"/>
<evidence type="ECO:0000313" key="3">
    <source>
        <dbReference type="Proteomes" id="UP000007115"/>
    </source>
</evidence>
<organism evidence="2 3">
    <name type="scientific">Hypocrea virens (strain Gv29-8 / FGSC 10586)</name>
    <name type="common">Gliocladium virens</name>
    <name type="synonym">Trichoderma virens</name>
    <dbReference type="NCBI Taxonomy" id="413071"/>
    <lineage>
        <taxon>Eukaryota</taxon>
        <taxon>Fungi</taxon>
        <taxon>Dikarya</taxon>
        <taxon>Ascomycota</taxon>
        <taxon>Pezizomycotina</taxon>
        <taxon>Sordariomycetes</taxon>
        <taxon>Hypocreomycetidae</taxon>
        <taxon>Hypocreales</taxon>
        <taxon>Hypocreaceae</taxon>
        <taxon>Trichoderma</taxon>
    </lineage>
</organism>
<dbReference type="Proteomes" id="UP000007115">
    <property type="component" value="Unassembled WGS sequence"/>
</dbReference>
<protein>
    <submittedName>
        <fullName evidence="2">Uncharacterized protein</fullName>
    </submittedName>
</protein>
<accession>G9MPS5</accession>
<dbReference type="InParanoid" id="G9MPS5"/>
<dbReference type="VEuPathDB" id="FungiDB:TRIVIDRAFT_215912"/>
<dbReference type="HOGENOM" id="CLU_2346986_0_0_1"/>
<evidence type="ECO:0000256" key="1">
    <source>
        <dbReference type="SAM" id="MobiDB-lite"/>
    </source>
</evidence>
<comment type="caution">
    <text evidence="2">The sequence shown here is derived from an EMBL/GenBank/DDBJ whole genome shotgun (WGS) entry which is preliminary data.</text>
</comment>
<reference evidence="2 3" key="1">
    <citation type="journal article" date="2011" name="Genome Biol.">
        <title>Comparative genome sequence analysis underscores mycoparasitism as the ancestral life style of Trichoderma.</title>
        <authorList>
            <person name="Kubicek C.P."/>
            <person name="Herrera-Estrella A."/>
            <person name="Seidl-Seiboth V."/>
            <person name="Martinez D.A."/>
            <person name="Druzhinina I.S."/>
            <person name="Thon M."/>
            <person name="Zeilinger S."/>
            <person name="Casas-Flores S."/>
            <person name="Horwitz B.A."/>
            <person name="Mukherjee P.K."/>
            <person name="Mukherjee M."/>
            <person name="Kredics L."/>
            <person name="Alcaraz L.D."/>
            <person name="Aerts A."/>
            <person name="Antal Z."/>
            <person name="Atanasova L."/>
            <person name="Cervantes-Badillo M.G."/>
            <person name="Challacombe J."/>
            <person name="Chertkov O."/>
            <person name="McCluskey K."/>
            <person name="Coulpier F."/>
            <person name="Deshpande N."/>
            <person name="von Doehren H."/>
            <person name="Ebbole D.J."/>
            <person name="Esquivel-Naranjo E.U."/>
            <person name="Fekete E."/>
            <person name="Flipphi M."/>
            <person name="Glaser F."/>
            <person name="Gomez-Rodriguez E.Y."/>
            <person name="Gruber S."/>
            <person name="Han C."/>
            <person name="Henrissat B."/>
            <person name="Hermosa R."/>
            <person name="Hernandez-Onate M."/>
            <person name="Karaffa L."/>
            <person name="Kosti I."/>
            <person name="Le Crom S."/>
            <person name="Lindquist E."/>
            <person name="Lucas S."/>
            <person name="Luebeck M."/>
            <person name="Luebeck P.S."/>
            <person name="Margeot A."/>
            <person name="Metz B."/>
            <person name="Misra M."/>
            <person name="Nevalainen H."/>
            <person name="Omann M."/>
            <person name="Packer N."/>
            <person name="Perrone G."/>
            <person name="Uresti-Rivera E.E."/>
            <person name="Salamov A."/>
            <person name="Schmoll M."/>
            <person name="Seiboth B."/>
            <person name="Shapiro H."/>
            <person name="Sukno S."/>
            <person name="Tamayo-Ramos J.A."/>
            <person name="Tisch D."/>
            <person name="Wiest A."/>
            <person name="Wilkinson H.H."/>
            <person name="Zhang M."/>
            <person name="Coutinho P.M."/>
            <person name="Kenerley C.M."/>
            <person name="Monte E."/>
            <person name="Baker S.E."/>
            <person name="Grigoriev I.V."/>
        </authorList>
    </citation>
    <scope>NUCLEOTIDE SEQUENCE [LARGE SCALE GENOMIC DNA]</scope>
    <source>
        <strain evidence="3">Gv29-8 / FGSC 10586</strain>
    </source>
</reference>
<feature type="region of interest" description="Disordered" evidence="1">
    <location>
        <begin position="1"/>
        <end position="33"/>
    </location>
</feature>
<gene>
    <name evidence="2" type="ORF">TRIVIDRAFT_215912</name>
</gene>
<sequence>MGGLKAPEGVAFRRLRRPTPGTRRTVKRSAKAREKKSIAARCLNKTLAMPDYLLSLFLENVTITSRRARSACIEGEIPYRQRRGWCRFGWYRNTYIK</sequence>